<dbReference type="Proteomes" id="UP000288805">
    <property type="component" value="Unassembled WGS sequence"/>
</dbReference>
<keyword evidence="9" id="KW-0325">Glycoprotein</keyword>
<keyword evidence="6" id="KW-1133">Transmembrane helix</keyword>
<dbReference type="FunFam" id="3.80.10.10:FF:000041">
    <property type="entry name" value="LRR receptor-like serine/threonine-protein kinase ERECTA"/>
    <property type="match status" value="1"/>
</dbReference>
<dbReference type="Gene3D" id="3.80.10.10">
    <property type="entry name" value="Ribonuclease Inhibitor"/>
    <property type="match status" value="1"/>
</dbReference>
<sequence length="127" mass="14233">MISLLQYTHGCSTLVPPLFILLDLRACALKGEIPEAYGNMSSLTYLDMSENPLQGAIPNAFGNMHSLKYLDLSQNQLQGSIPIQLGTWLLLNDSISPFSSRGIWEHDFPYRTSSLLQWTTWLNSRGT</sequence>
<evidence type="ECO:0000256" key="2">
    <source>
        <dbReference type="ARBA" id="ARBA00022614"/>
    </source>
</evidence>
<dbReference type="PANTHER" id="PTHR27000">
    <property type="entry name" value="LEUCINE-RICH REPEAT RECEPTOR-LIKE PROTEIN KINASE FAMILY PROTEIN-RELATED"/>
    <property type="match status" value="1"/>
</dbReference>
<evidence type="ECO:0000256" key="9">
    <source>
        <dbReference type="ARBA" id="ARBA00023180"/>
    </source>
</evidence>
<comment type="subcellular location">
    <subcellularLocation>
        <location evidence="1">Membrane</location>
        <topology evidence="1">Single-pass type I membrane protein</topology>
    </subcellularLocation>
</comment>
<dbReference type="SUPFAM" id="SSF52058">
    <property type="entry name" value="L domain-like"/>
    <property type="match status" value="1"/>
</dbReference>
<keyword evidence="7" id="KW-0472">Membrane</keyword>
<dbReference type="GO" id="GO:0016301">
    <property type="term" value="F:kinase activity"/>
    <property type="evidence" value="ECO:0007669"/>
    <property type="project" value="UniProtKB-KW"/>
</dbReference>
<evidence type="ECO:0000256" key="7">
    <source>
        <dbReference type="ARBA" id="ARBA00023136"/>
    </source>
</evidence>
<dbReference type="EMBL" id="QGNW01000095">
    <property type="protein sequence ID" value="RVW98202.1"/>
    <property type="molecule type" value="Genomic_DNA"/>
</dbReference>
<dbReference type="InterPro" id="IPR001611">
    <property type="entry name" value="Leu-rich_rpt"/>
</dbReference>
<evidence type="ECO:0000313" key="10">
    <source>
        <dbReference type="EMBL" id="RVW98202.1"/>
    </source>
</evidence>
<dbReference type="InterPro" id="IPR032675">
    <property type="entry name" value="LRR_dom_sf"/>
</dbReference>
<evidence type="ECO:0000256" key="1">
    <source>
        <dbReference type="ARBA" id="ARBA00004479"/>
    </source>
</evidence>
<keyword evidence="10" id="KW-0418">Kinase</keyword>
<reference evidence="10 11" key="1">
    <citation type="journal article" date="2018" name="PLoS Genet.">
        <title>Population sequencing reveals clonal diversity and ancestral inbreeding in the grapevine cultivar Chardonnay.</title>
        <authorList>
            <person name="Roach M.J."/>
            <person name="Johnson D.L."/>
            <person name="Bohlmann J."/>
            <person name="van Vuuren H.J."/>
            <person name="Jones S.J."/>
            <person name="Pretorius I.S."/>
            <person name="Schmidt S.A."/>
            <person name="Borneman A.R."/>
        </authorList>
    </citation>
    <scope>NUCLEOTIDE SEQUENCE [LARGE SCALE GENOMIC DNA]</scope>
    <source>
        <strain evidence="11">cv. Chardonnay</strain>
        <tissue evidence="10">Leaf</tissue>
    </source>
</reference>
<evidence type="ECO:0000256" key="6">
    <source>
        <dbReference type="ARBA" id="ARBA00022989"/>
    </source>
</evidence>
<name>A0A438INA9_VITVI</name>
<evidence type="ECO:0000256" key="5">
    <source>
        <dbReference type="ARBA" id="ARBA00022737"/>
    </source>
</evidence>
<organism evidence="10 11">
    <name type="scientific">Vitis vinifera</name>
    <name type="common">Grape</name>
    <dbReference type="NCBI Taxonomy" id="29760"/>
    <lineage>
        <taxon>Eukaryota</taxon>
        <taxon>Viridiplantae</taxon>
        <taxon>Streptophyta</taxon>
        <taxon>Embryophyta</taxon>
        <taxon>Tracheophyta</taxon>
        <taxon>Spermatophyta</taxon>
        <taxon>Magnoliopsida</taxon>
        <taxon>eudicotyledons</taxon>
        <taxon>Gunneridae</taxon>
        <taxon>Pentapetalae</taxon>
        <taxon>rosids</taxon>
        <taxon>Vitales</taxon>
        <taxon>Vitaceae</taxon>
        <taxon>Viteae</taxon>
        <taxon>Vitis</taxon>
    </lineage>
</organism>
<keyword evidence="10" id="KW-0808">Transferase</keyword>
<dbReference type="PRINTS" id="PR00019">
    <property type="entry name" value="LEURICHRPT"/>
</dbReference>
<evidence type="ECO:0000313" key="11">
    <source>
        <dbReference type="Proteomes" id="UP000288805"/>
    </source>
</evidence>
<protein>
    <submittedName>
        <fullName evidence="10">Putative LRR receptor-like serine/threonine-protein kinase</fullName>
    </submittedName>
</protein>
<dbReference type="Pfam" id="PF13855">
    <property type="entry name" value="LRR_8"/>
    <property type="match status" value="1"/>
</dbReference>
<dbReference type="GO" id="GO:0016020">
    <property type="term" value="C:membrane"/>
    <property type="evidence" value="ECO:0007669"/>
    <property type="project" value="UniProtKB-SubCell"/>
</dbReference>
<dbReference type="PANTHER" id="PTHR27000:SF775">
    <property type="entry name" value="PLANT INTRACELLULAR RAS-GROUP-RELATED LRR PROTEIN 3"/>
    <property type="match status" value="1"/>
</dbReference>
<evidence type="ECO:0000256" key="3">
    <source>
        <dbReference type="ARBA" id="ARBA00022692"/>
    </source>
</evidence>
<evidence type="ECO:0000256" key="8">
    <source>
        <dbReference type="ARBA" id="ARBA00023170"/>
    </source>
</evidence>
<proteinExistence type="predicted"/>
<keyword evidence="3" id="KW-0812">Transmembrane</keyword>
<accession>A0A438INA9</accession>
<keyword evidence="8 10" id="KW-0675">Receptor</keyword>
<keyword evidence="2" id="KW-0433">Leucine-rich repeat</keyword>
<comment type="caution">
    <text evidence="10">The sequence shown here is derived from an EMBL/GenBank/DDBJ whole genome shotgun (WGS) entry which is preliminary data.</text>
</comment>
<gene>
    <name evidence="10" type="primary">VvCHDp000017_3</name>
    <name evidence="10" type="ORF">CK203_031930</name>
</gene>
<evidence type="ECO:0000256" key="4">
    <source>
        <dbReference type="ARBA" id="ARBA00022729"/>
    </source>
</evidence>
<keyword evidence="5" id="KW-0677">Repeat</keyword>
<keyword evidence="4" id="KW-0732">Signal</keyword>
<dbReference type="AlphaFoldDB" id="A0A438INA9"/>